<dbReference type="PIRSF" id="PIRSF000185">
    <property type="entry name" value="Glu_DH"/>
    <property type="match status" value="1"/>
</dbReference>
<name>A0A226QQF0_9BACL</name>
<dbReference type="SMART" id="SM00839">
    <property type="entry name" value="ELFV_dehydrog"/>
    <property type="match status" value="1"/>
</dbReference>
<evidence type="ECO:0000259" key="8">
    <source>
        <dbReference type="SMART" id="SM00839"/>
    </source>
</evidence>
<evidence type="ECO:0000256" key="4">
    <source>
        <dbReference type="PIRNR" id="PIRNR000185"/>
    </source>
</evidence>
<feature type="site" description="Important for catalysis" evidence="6">
    <location>
        <position position="102"/>
    </location>
</feature>
<dbReference type="Pfam" id="PF00208">
    <property type="entry name" value="ELFV_dehydrog"/>
    <property type="match status" value="1"/>
</dbReference>
<dbReference type="InterPro" id="IPR046346">
    <property type="entry name" value="Aminoacid_DH-like_N_sf"/>
</dbReference>
<keyword evidence="3 4" id="KW-0560">Oxidoreductase</keyword>
<dbReference type="RefSeq" id="WP_013877586.1">
    <property type="nucleotide sequence ID" value="NZ_NDYL01000001.1"/>
</dbReference>
<dbReference type="InterPro" id="IPR036291">
    <property type="entry name" value="NAD(P)-bd_dom_sf"/>
</dbReference>
<sequence>MSLYEITISDPNYDLKGYIVIDSLVNGISAGGLRMSPDISLGEIKKLAAIMTKKYAALNIELGGAKAGIEYDPSKHEKKILLKRFAELTEPLLKHNYFLGEDLGVTGKDVAYIYESIHYNPVDVVVRRLRERGISVDIPNKFQLSDLFGKSYSVEALGLSILEAVRTICRKIQLNLCESTVAIQGFGTVGQITAEKLLQSGAKIIAIEDSVGCVVNNDGLPIPELLSITDSNGVINRTKLPDHIIQYPKGYWIKVNADILIPAAIKDSIHEENCHEVNAKVIIEAANMPVTSKAEKYLIDKGVYILPDYITNAGAAAFFGLLISGQATMDTVFIELHHRIRNSLNEIVEIAFSSYGSNLRYASDVYVNRCLNLKM</sequence>
<dbReference type="Pfam" id="PF02812">
    <property type="entry name" value="ELFV_dehydrog_N"/>
    <property type="match status" value="1"/>
</dbReference>
<evidence type="ECO:0000256" key="3">
    <source>
        <dbReference type="ARBA" id="ARBA00023002"/>
    </source>
</evidence>
<feature type="active site" description="Proton donor" evidence="5">
    <location>
        <position position="66"/>
    </location>
</feature>
<evidence type="ECO:0000256" key="7">
    <source>
        <dbReference type="RuleBase" id="RU004417"/>
    </source>
</evidence>
<dbReference type="Proteomes" id="UP000198394">
    <property type="component" value="Unassembled WGS sequence"/>
</dbReference>
<comment type="caution">
    <text evidence="9">The sequence shown here is derived from an EMBL/GenBank/DDBJ whole genome shotgun (WGS) entry which is preliminary data.</text>
</comment>
<proteinExistence type="inferred from homology"/>
<evidence type="ECO:0000256" key="6">
    <source>
        <dbReference type="PIRSR" id="PIRSR000185-3"/>
    </source>
</evidence>
<keyword evidence="10" id="KW-1185">Reference proteome</keyword>
<dbReference type="InterPro" id="IPR006095">
    <property type="entry name" value="Glu/Leu/Phe/Val/Trp_DH"/>
</dbReference>
<evidence type="ECO:0000256" key="1">
    <source>
        <dbReference type="ARBA" id="ARBA00006382"/>
    </source>
</evidence>
<evidence type="ECO:0000313" key="9">
    <source>
        <dbReference type="EMBL" id="OXB93722.1"/>
    </source>
</evidence>
<dbReference type="SUPFAM" id="SSF53223">
    <property type="entry name" value="Aminoacid dehydrogenase-like, N-terminal domain"/>
    <property type="match status" value="1"/>
</dbReference>
<reference evidence="9 10" key="1">
    <citation type="submission" date="2017-04" db="EMBL/GenBank/DDBJ databases">
        <title>The genome sequence of Parageobacillus galactosidasius DSM 18751.</title>
        <authorList>
            <person name="Ramaloko W.T."/>
            <person name="Koen N."/>
            <person name="Polliack S."/>
            <person name="Aliyu H."/>
            <person name="Lebre P."/>
            <person name="Mohr T."/>
            <person name="Oswald F."/>
            <person name="Zwick M."/>
            <person name="Neumann A."/>
            <person name="Syldatk C."/>
            <person name="Cowan D."/>
            <person name="De Maayer P."/>
        </authorList>
    </citation>
    <scope>NUCLEOTIDE SEQUENCE [LARGE SCALE GENOMIC DNA]</scope>
    <source>
        <strain evidence="9 10">DSM 18751</strain>
    </source>
</reference>
<dbReference type="InterPro" id="IPR006097">
    <property type="entry name" value="Glu/Leu/Phe/Val/Trp_DH_dimer"/>
</dbReference>
<dbReference type="EMBL" id="NDYL01000001">
    <property type="protein sequence ID" value="OXB93722.1"/>
    <property type="molecule type" value="Genomic_DNA"/>
</dbReference>
<dbReference type="PROSITE" id="PS00074">
    <property type="entry name" value="GLFV_DEHYDROGENASE"/>
    <property type="match status" value="1"/>
</dbReference>
<evidence type="ECO:0000313" key="10">
    <source>
        <dbReference type="Proteomes" id="UP000198394"/>
    </source>
</evidence>
<dbReference type="GeneID" id="56924803"/>
<dbReference type="Gene3D" id="3.40.50.10860">
    <property type="entry name" value="Leucine Dehydrogenase, chain A, domain 1"/>
    <property type="match status" value="1"/>
</dbReference>
<dbReference type="GO" id="GO:0004352">
    <property type="term" value="F:glutamate dehydrogenase (NAD+) activity"/>
    <property type="evidence" value="ECO:0007669"/>
    <property type="project" value="TreeGrafter"/>
</dbReference>
<dbReference type="InterPro" id="IPR014362">
    <property type="entry name" value="Glu_DH"/>
</dbReference>
<gene>
    <name evidence="9" type="ORF">B9L23_01860</name>
</gene>
<accession>A0A226QQF0</accession>
<protein>
    <recommendedName>
        <fullName evidence="2 4">Glutamate dehydrogenase</fullName>
    </recommendedName>
</protein>
<evidence type="ECO:0000256" key="5">
    <source>
        <dbReference type="PIRSR" id="PIRSR000185-1"/>
    </source>
</evidence>
<evidence type="ECO:0000256" key="2">
    <source>
        <dbReference type="ARBA" id="ARBA00012896"/>
    </source>
</evidence>
<comment type="similarity">
    <text evidence="1 4 7">Belongs to the Glu/Leu/Phe/Val dehydrogenases family.</text>
</comment>
<dbReference type="AlphaFoldDB" id="A0A226QQF0"/>
<feature type="domain" description="Glutamate/phenylalanine/leucine/valine/L-tryptophan dehydrogenase C-terminal" evidence="8">
    <location>
        <begin position="153"/>
        <end position="374"/>
    </location>
</feature>
<organism evidence="9 10">
    <name type="scientific">Parageobacillus galactosidasius</name>
    <dbReference type="NCBI Taxonomy" id="883812"/>
    <lineage>
        <taxon>Bacteria</taxon>
        <taxon>Bacillati</taxon>
        <taxon>Bacillota</taxon>
        <taxon>Bacilli</taxon>
        <taxon>Bacillales</taxon>
        <taxon>Anoxybacillaceae</taxon>
        <taxon>Parageobacillus</taxon>
    </lineage>
</organism>
<dbReference type="InterPro" id="IPR033524">
    <property type="entry name" value="Glu/Leu/Phe/Val_DH_AS"/>
</dbReference>
<dbReference type="GO" id="GO:0006538">
    <property type="term" value="P:L-glutamate catabolic process"/>
    <property type="evidence" value="ECO:0007669"/>
    <property type="project" value="TreeGrafter"/>
</dbReference>
<dbReference type="SUPFAM" id="SSF51735">
    <property type="entry name" value="NAD(P)-binding Rossmann-fold domains"/>
    <property type="match status" value="1"/>
</dbReference>
<dbReference type="PRINTS" id="PR00082">
    <property type="entry name" value="GLFDHDRGNASE"/>
</dbReference>
<dbReference type="PANTHER" id="PTHR11606">
    <property type="entry name" value="GLUTAMATE DEHYDROGENASE"/>
    <property type="match status" value="1"/>
</dbReference>
<dbReference type="Gene3D" id="3.40.50.720">
    <property type="entry name" value="NAD(P)-binding Rossmann-like Domain"/>
    <property type="match status" value="1"/>
</dbReference>
<dbReference type="InterPro" id="IPR006096">
    <property type="entry name" value="Glu/Leu/Phe/Val/Trp_DH_C"/>
</dbReference>
<dbReference type="PANTHER" id="PTHR11606:SF13">
    <property type="entry name" value="GLUTAMATE DEHYDROGENASE 1, MITOCHONDRIAL"/>
    <property type="match status" value="1"/>
</dbReference>